<dbReference type="Proteomes" id="UP001596461">
    <property type="component" value="Unassembled WGS sequence"/>
</dbReference>
<proteinExistence type="predicted"/>
<dbReference type="Pfam" id="PF07883">
    <property type="entry name" value="Cupin_2"/>
    <property type="match status" value="1"/>
</dbReference>
<evidence type="ECO:0000313" key="2">
    <source>
        <dbReference type="EMBL" id="MFC7069887.1"/>
    </source>
</evidence>
<sequence>MGYHVVNPDDLDEVPDRPCELRRIAEVAGFEKLAANWFRAEPGEELPLAYHYHEEQEELFYVVEGTLHVETPEETFEVPEGSLFAVTPGSPQLAHNPEDADGPVTTLALGAPAVSGDAHAYDPEE</sequence>
<comment type="caution">
    <text evidence="2">The sequence shown here is derived from an EMBL/GenBank/DDBJ whole genome shotgun (WGS) entry which is preliminary data.</text>
</comment>
<dbReference type="CDD" id="cd02208">
    <property type="entry name" value="cupin_RmlC-like"/>
    <property type="match status" value="1"/>
</dbReference>
<dbReference type="InterPro" id="IPR013096">
    <property type="entry name" value="Cupin_2"/>
</dbReference>
<organism evidence="2 3">
    <name type="scientific">Halobaculum lipolyticum</name>
    <dbReference type="NCBI Taxonomy" id="3032001"/>
    <lineage>
        <taxon>Archaea</taxon>
        <taxon>Methanobacteriati</taxon>
        <taxon>Methanobacteriota</taxon>
        <taxon>Stenosarchaea group</taxon>
        <taxon>Halobacteria</taxon>
        <taxon>Halobacteriales</taxon>
        <taxon>Haloferacaceae</taxon>
        <taxon>Halobaculum</taxon>
    </lineage>
</organism>
<name>A0ABD5W9B4_9EURY</name>
<keyword evidence="3" id="KW-1185">Reference proteome</keyword>
<reference evidence="2 3" key="1">
    <citation type="journal article" date="2019" name="Int. J. Syst. Evol. Microbiol.">
        <title>The Global Catalogue of Microorganisms (GCM) 10K type strain sequencing project: providing services to taxonomists for standard genome sequencing and annotation.</title>
        <authorList>
            <consortium name="The Broad Institute Genomics Platform"/>
            <consortium name="The Broad Institute Genome Sequencing Center for Infectious Disease"/>
            <person name="Wu L."/>
            <person name="Ma J."/>
        </authorList>
    </citation>
    <scope>NUCLEOTIDE SEQUENCE [LARGE SCALE GENOMIC DNA]</scope>
    <source>
        <strain evidence="2 3">DT31</strain>
    </source>
</reference>
<dbReference type="SUPFAM" id="SSF51182">
    <property type="entry name" value="RmlC-like cupins"/>
    <property type="match status" value="1"/>
</dbReference>
<dbReference type="Gene3D" id="2.60.120.10">
    <property type="entry name" value="Jelly Rolls"/>
    <property type="match status" value="1"/>
</dbReference>
<dbReference type="EMBL" id="JBHTAH010000007">
    <property type="protein sequence ID" value="MFC7069887.1"/>
    <property type="molecule type" value="Genomic_DNA"/>
</dbReference>
<dbReference type="GeneID" id="81124696"/>
<protein>
    <submittedName>
        <fullName evidence="2">Cupin domain-containing protein</fullName>
    </submittedName>
</protein>
<evidence type="ECO:0000313" key="3">
    <source>
        <dbReference type="Proteomes" id="UP001596461"/>
    </source>
</evidence>
<dbReference type="RefSeq" id="WP_284032808.1">
    <property type="nucleotide sequence ID" value="NZ_CP126154.1"/>
</dbReference>
<gene>
    <name evidence="2" type="ORF">ACFQL9_09560</name>
</gene>
<dbReference type="InterPro" id="IPR014710">
    <property type="entry name" value="RmlC-like_jellyroll"/>
</dbReference>
<feature type="domain" description="Cupin type-2" evidence="1">
    <location>
        <begin position="38"/>
        <end position="101"/>
    </location>
</feature>
<evidence type="ECO:0000259" key="1">
    <source>
        <dbReference type="Pfam" id="PF07883"/>
    </source>
</evidence>
<dbReference type="AlphaFoldDB" id="A0ABD5W9B4"/>
<dbReference type="InterPro" id="IPR011051">
    <property type="entry name" value="RmlC_Cupin_sf"/>
</dbReference>
<accession>A0ABD5W9B4</accession>